<dbReference type="PROSITE" id="PS00463">
    <property type="entry name" value="ZN2_CY6_FUNGAL_1"/>
    <property type="match status" value="1"/>
</dbReference>
<dbReference type="InterPro" id="IPR001138">
    <property type="entry name" value="Zn2Cys6_DnaBD"/>
</dbReference>
<name>A0ABR0T5L6_AURPU</name>
<dbReference type="InterPro" id="IPR036864">
    <property type="entry name" value="Zn2-C6_fun-type_DNA-bd_sf"/>
</dbReference>
<keyword evidence="5" id="KW-1185">Reference proteome</keyword>
<sequence length="257" mass="28158">MQQTTEYSGPSTITRDYSLPWHYSTITHTSTIKSPITLSTVSRSYALFKPTAPSRHLPPSTMSHEQLAREHDQLVYEQSMLDMPFLEEDLAFLAEFDGHPEVSVHEVLDILQAEKHDNINTTAEAAPSVQTAMGAFDAPEVDFGEHLVNYSHATTTMTESAPAMNMFNTREHDITDELFASIAPTTNGSSSTTTTAAATPGSARDAGAFKKSCKTCAARKIKCEIVQGSNPKVCKHCSDKSLACEFDLKKTYTKAQS</sequence>
<feature type="region of interest" description="Disordered" evidence="2">
    <location>
        <begin position="184"/>
        <end position="206"/>
    </location>
</feature>
<feature type="domain" description="Zn(2)-C6 fungal-type" evidence="3">
    <location>
        <begin position="212"/>
        <end position="246"/>
    </location>
</feature>
<keyword evidence="1" id="KW-0539">Nucleus</keyword>
<evidence type="ECO:0000313" key="4">
    <source>
        <dbReference type="EMBL" id="KAK5999407.1"/>
    </source>
</evidence>
<dbReference type="SUPFAM" id="SSF57701">
    <property type="entry name" value="Zn2/Cys6 DNA-binding domain"/>
    <property type="match status" value="1"/>
</dbReference>
<dbReference type="PROSITE" id="PS50048">
    <property type="entry name" value="ZN2_CY6_FUNGAL_2"/>
    <property type="match status" value="1"/>
</dbReference>
<comment type="caution">
    <text evidence="4">The sequence shown here is derived from an EMBL/GenBank/DDBJ whole genome shotgun (WGS) entry which is preliminary data.</text>
</comment>
<protein>
    <recommendedName>
        <fullName evidence="3">Zn(2)-C6 fungal-type domain-containing protein</fullName>
    </recommendedName>
</protein>
<dbReference type="Gene3D" id="4.10.240.10">
    <property type="entry name" value="Zn(2)-C6 fungal-type DNA-binding domain"/>
    <property type="match status" value="1"/>
</dbReference>
<evidence type="ECO:0000313" key="5">
    <source>
        <dbReference type="Proteomes" id="UP001341245"/>
    </source>
</evidence>
<dbReference type="CDD" id="cd00067">
    <property type="entry name" value="GAL4"/>
    <property type="match status" value="1"/>
</dbReference>
<accession>A0ABR0T5L6</accession>
<organism evidence="4 5">
    <name type="scientific">Aureobasidium pullulans</name>
    <name type="common">Black yeast</name>
    <name type="synonym">Pullularia pullulans</name>
    <dbReference type="NCBI Taxonomy" id="5580"/>
    <lineage>
        <taxon>Eukaryota</taxon>
        <taxon>Fungi</taxon>
        <taxon>Dikarya</taxon>
        <taxon>Ascomycota</taxon>
        <taxon>Pezizomycotina</taxon>
        <taxon>Dothideomycetes</taxon>
        <taxon>Dothideomycetidae</taxon>
        <taxon>Dothideales</taxon>
        <taxon>Saccotheciaceae</taxon>
        <taxon>Aureobasidium</taxon>
    </lineage>
</organism>
<feature type="compositionally biased region" description="Low complexity" evidence="2">
    <location>
        <begin position="184"/>
        <end position="203"/>
    </location>
</feature>
<evidence type="ECO:0000259" key="3">
    <source>
        <dbReference type="PROSITE" id="PS50048"/>
    </source>
</evidence>
<dbReference type="EMBL" id="JASGXD010000025">
    <property type="protein sequence ID" value="KAK5999407.1"/>
    <property type="molecule type" value="Genomic_DNA"/>
</dbReference>
<evidence type="ECO:0000256" key="1">
    <source>
        <dbReference type="ARBA" id="ARBA00023242"/>
    </source>
</evidence>
<proteinExistence type="predicted"/>
<reference evidence="4 5" key="1">
    <citation type="submission" date="2023-11" db="EMBL/GenBank/DDBJ databases">
        <title>Draft genome sequence and annotation of the polyextremotolerant black yeast-like fungus Aureobasidium pullulans NRRL 62042.</title>
        <authorList>
            <person name="Dielentheis-Frenken M.R.E."/>
            <person name="Wibberg D."/>
            <person name="Blank L.M."/>
            <person name="Tiso T."/>
        </authorList>
    </citation>
    <scope>NUCLEOTIDE SEQUENCE [LARGE SCALE GENOMIC DNA]</scope>
    <source>
        <strain evidence="4 5">NRRL 62042</strain>
    </source>
</reference>
<dbReference type="Proteomes" id="UP001341245">
    <property type="component" value="Unassembled WGS sequence"/>
</dbReference>
<evidence type="ECO:0000256" key="2">
    <source>
        <dbReference type="SAM" id="MobiDB-lite"/>
    </source>
</evidence>
<gene>
    <name evidence="4" type="ORF">QM012_005532</name>
</gene>